<dbReference type="AlphaFoldDB" id="C5CHI3"/>
<dbReference type="InterPro" id="IPR036390">
    <property type="entry name" value="WH_DNA-bd_sf"/>
</dbReference>
<evidence type="ECO:0000259" key="1">
    <source>
        <dbReference type="Pfam" id="PF03551"/>
    </source>
</evidence>
<organism evidence="3 4">
    <name type="scientific">Kosmotoga olearia (strain ATCC BAA-1733 / DSM 21960 / TBF 19.5.1)</name>
    <dbReference type="NCBI Taxonomy" id="521045"/>
    <lineage>
        <taxon>Bacteria</taxon>
        <taxon>Thermotogati</taxon>
        <taxon>Thermotogota</taxon>
        <taxon>Thermotogae</taxon>
        <taxon>Kosmotogales</taxon>
        <taxon>Kosmotogaceae</taxon>
        <taxon>Kosmotoga</taxon>
    </lineage>
</organism>
<dbReference type="InterPro" id="IPR005149">
    <property type="entry name" value="Tscrpt_reg_PadR_N"/>
</dbReference>
<dbReference type="Pfam" id="PF03551">
    <property type="entry name" value="PadR"/>
    <property type="match status" value="1"/>
</dbReference>
<dbReference type="STRING" id="521045.Kole_1031"/>
<dbReference type="KEGG" id="kol:Kole_1031"/>
<dbReference type="RefSeq" id="WP_015868399.1">
    <property type="nucleotide sequence ID" value="NC_012785.1"/>
</dbReference>
<evidence type="ECO:0000259" key="2">
    <source>
        <dbReference type="Pfam" id="PF10400"/>
    </source>
</evidence>
<dbReference type="InterPro" id="IPR036388">
    <property type="entry name" value="WH-like_DNA-bd_sf"/>
</dbReference>
<gene>
    <name evidence="3" type="ordered locus">Kole_1031</name>
</gene>
<dbReference type="Gene3D" id="6.10.140.1570">
    <property type="match status" value="1"/>
</dbReference>
<dbReference type="EMBL" id="CP001634">
    <property type="protein sequence ID" value="ACR79738.1"/>
    <property type="molecule type" value="Genomic_DNA"/>
</dbReference>
<dbReference type="OrthoDB" id="9814826at2"/>
<accession>C5CHI3</accession>
<feature type="domain" description="Transcription regulator PadR N-terminal" evidence="1">
    <location>
        <begin position="6"/>
        <end position="74"/>
    </location>
</feature>
<dbReference type="InterPro" id="IPR018309">
    <property type="entry name" value="Tscrpt_reg_PadR_C"/>
</dbReference>
<evidence type="ECO:0000313" key="4">
    <source>
        <dbReference type="Proteomes" id="UP000002382"/>
    </source>
</evidence>
<evidence type="ECO:0000313" key="3">
    <source>
        <dbReference type="EMBL" id="ACR79738.1"/>
    </source>
</evidence>
<sequence length="163" mass="19055">MLDYVILGFLRIMPMTGYQLKKNIDVSTSNFWTASFGGLYPALARLEKKNWVKIKESEGKKIYSITEQGRNTLDSWIKQPYKKQIWKDEFMLKMFFATDTELPGLLSQIYKRLGEVESKLGELNKITDKITMSKGQKFCFELGRSLLETERRALFEFLKELGE</sequence>
<keyword evidence="4" id="KW-1185">Reference proteome</keyword>
<dbReference type="SUPFAM" id="SSF46785">
    <property type="entry name" value="Winged helix' DNA-binding domain"/>
    <property type="match status" value="1"/>
</dbReference>
<dbReference type="PANTHER" id="PTHR43252">
    <property type="entry name" value="TRANSCRIPTIONAL REGULATOR YQJI"/>
    <property type="match status" value="1"/>
</dbReference>
<dbReference type="Proteomes" id="UP000002382">
    <property type="component" value="Chromosome"/>
</dbReference>
<reference evidence="3 4" key="2">
    <citation type="journal article" date="2011" name="J. Bacteriol.">
        <title>Genome Sequence of Kosmotoga olearia Strain TBF 19.5.1, a Thermophilic Bacterium with a Wide Growth Temperature Range, Isolated from the Troll B Oil Platform in the North Sea.</title>
        <authorList>
            <person name="Swithers K.S."/>
            <person name="Dipippo J.L."/>
            <person name="Bruce D.C."/>
            <person name="Detter C."/>
            <person name="Tapia R."/>
            <person name="Han S."/>
            <person name="Goodwin L.A."/>
            <person name="Han J."/>
            <person name="Woyke T."/>
            <person name="Pitluck S."/>
            <person name="Pennacchio L."/>
            <person name="Nolan M."/>
            <person name="Mikhailova N."/>
            <person name="Land M.L."/>
            <person name="Nesbo C.L."/>
            <person name="Gogarten J.P."/>
            <person name="Noll K.M."/>
        </authorList>
    </citation>
    <scope>NUCLEOTIDE SEQUENCE [LARGE SCALE GENOMIC DNA]</scope>
    <source>
        <strain evidence="4">ATCC BAA-1733 / DSM 21960 / TBF 19.5.1</strain>
    </source>
</reference>
<dbReference type="PANTHER" id="PTHR43252:SF2">
    <property type="entry name" value="TRANSCRIPTION REGULATOR, PADR-LIKE FAMILY"/>
    <property type="match status" value="1"/>
</dbReference>
<dbReference type="Gene3D" id="1.10.10.10">
    <property type="entry name" value="Winged helix-like DNA-binding domain superfamily/Winged helix DNA-binding domain"/>
    <property type="match status" value="1"/>
</dbReference>
<protein>
    <submittedName>
        <fullName evidence="3">Transcriptional regulator, PadR-like family</fullName>
    </submittedName>
</protein>
<name>C5CHI3_KOSOT</name>
<dbReference type="eggNOG" id="COG1695">
    <property type="taxonomic scope" value="Bacteria"/>
</dbReference>
<feature type="domain" description="Transcription regulator PadR C-terminal" evidence="2">
    <location>
        <begin position="87"/>
        <end position="146"/>
    </location>
</feature>
<dbReference type="HOGENOM" id="CLU_089258_1_0_0"/>
<proteinExistence type="predicted"/>
<reference evidence="3 4" key="1">
    <citation type="submission" date="2009-06" db="EMBL/GenBank/DDBJ databases">
        <title>Complete sequence of Thermotogales bacterium TBF 19.5.1.</title>
        <authorList>
            <consortium name="US DOE Joint Genome Institute"/>
            <person name="Lucas S."/>
            <person name="Copeland A."/>
            <person name="Lapidus A."/>
            <person name="Glavina del Rio T."/>
            <person name="Tice H."/>
            <person name="Bruce D."/>
            <person name="Goodwin L."/>
            <person name="Pitluck S."/>
            <person name="Chertkov O."/>
            <person name="Brettin T."/>
            <person name="Detter J.C."/>
            <person name="Han C."/>
            <person name="Schmutz J."/>
            <person name="Larimer F."/>
            <person name="Land M."/>
            <person name="Hauser L."/>
            <person name="Kyrpides N."/>
            <person name="Ovchinnikova G."/>
            <person name="Noll K."/>
        </authorList>
    </citation>
    <scope>NUCLEOTIDE SEQUENCE [LARGE SCALE GENOMIC DNA]</scope>
    <source>
        <strain evidence="4">ATCC BAA-1733 / DSM 21960 / TBF 19.5.1</strain>
    </source>
</reference>
<dbReference type="Pfam" id="PF10400">
    <property type="entry name" value="Vir_act_alpha_C"/>
    <property type="match status" value="1"/>
</dbReference>